<name>A0ACA9M3N7_9GLOM</name>
<gene>
    <name evidence="1" type="ORF">SCALOS_LOCUS5710</name>
</gene>
<dbReference type="EMBL" id="CAJVPM010009771">
    <property type="protein sequence ID" value="CAG8567006.1"/>
    <property type="molecule type" value="Genomic_DNA"/>
</dbReference>
<reference evidence="1" key="1">
    <citation type="submission" date="2021-06" db="EMBL/GenBank/DDBJ databases">
        <authorList>
            <person name="Kallberg Y."/>
            <person name="Tangrot J."/>
            <person name="Rosling A."/>
        </authorList>
    </citation>
    <scope>NUCLEOTIDE SEQUENCE</scope>
    <source>
        <strain evidence="1">AU212A</strain>
    </source>
</reference>
<evidence type="ECO:0000313" key="2">
    <source>
        <dbReference type="Proteomes" id="UP000789860"/>
    </source>
</evidence>
<accession>A0ACA9M3N7</accession>
<dbReference type="Proteomes" id="UP000789860">
    <property type="component" value="Unassembled WGS sequence"/>
</dbReference>
<evidence type="ECO:0000313" key="1">
    <source>
        <dbReference type="EMBL" id="CAG8567006.1"/>
    </source>
</evidence>
<proteinExistence type="predicted"/>
<organism evidence="1 2">
    <name type="scientific">Scutellospora calospora</name>
    <dbReference type="NCBI Taxonomy" id="85575"/>
    <lineage>
        <taxon>Eukaryota</taxon>
        <taxon>Fungi</taxon>
        <taxon>Fungi incertae sedis</taxon>
        <taxon>Mucoromycota</taxon>
        <taxon>Glomeromycotina</taxon>
        <taxon>Glomeromycetes</taxon>
        <taxon>Diversisporales</taxon>
        <taxon>Gigasporaceae</taxon>
        <taxon>Scutellospora</taxon>
    </lineage>
</organism>
<protein>
    <submittedName>
        <fullName evidence="1">4830_t:CDS:1</fullName>
    </submittedName>
</protein>
<keyword evidence="2" id="KW-1185">Reference proteome</keyword>
<sequence length="281" mass="34012">MLVNDVLIMIFMYLYDMDVSLFDCVMVSWDWVYLAIPILWKDPFKYYDNNNDSLRKVICHDLDVKDYFYKDDIPIKEYSLTLFPYLEYVKKINTYHIEKVFNNQICDENLMVYIMIGFLFVTSDIIDDITIDCCFHNIEDLNKYMENHRVHLSLYNRCLDLKELENLDNLKSLSLTKISFEDNYVFLKKLENMVNLELINIHNKRLIHDIIKLQNIKFLTLNNSIHDIDKFIVIMKEMKNLVYLKVISFDITDDDKKILFNERKKYQNIKTLEFEIKKYVL</sequence>
<comment type="caution">
    <text evidence="1">The sequence shown here is derived from an EMBL/GenBank/DDBJ whole genome shotgun (WGS) entry which is preliminary data.</text>
</comment>